<dbReference type="GO" id="GO:0016788">
    <property type="term" value="F:hydrolase activity, acting on ester bonds"/>
    <property type="evidence" value="ECO:0007669"/>
    <property type="project" value="InterPro"/>
</dbReference>
<evidence type="ECO:0000256" key="2">
    <source>
        <dbReference type="ARBA" id="ARBA00022801"/>
    </source>
</evidence>
<protein>
    <submittedName>
        <fullName evidence="3">Mg-dependent DNase</fullName>
    </submittedName>
</protein>
<dbReference type="CDD" id="cd01310">
    <property type="entry name" value="TatD_DNAse"/>
    <property type="match status" value="1"/>
</dbReference>
<organism evidence="3">
    <name type="scientific">uncultured organism</name>
    <dbReference type="NCBI Taxonomy" id="155900"/>
    <lineage>
        <taxon>unclassified sequences</taxon>
        <taxon>environmental samples</taxon>
    </lineage>
</organism>
<dbReference type="InterPro" id="IPR001130">
    <property type="entry name" value="TatD-like"/>
</dbReference>
<dbReference type="PANTHER" id="PTHR46124">
    <property type="entry name" value="D-AMINOACYL-TRNA DEACYLASE"/>
    <property type="match status" value="1"/>
</dbReference>
<dbReference type="GO" id="GO:0046872">
    <property type="term" value="F:metal ion binding"/>
    <property type="evidence" value="ECO:0007669"/>
    <property type="project" value="UniProtKB-KW"/>
</dbReference>
<dbReference type="EMBL" id="HQ609499">
    <property type="protein sequence ID" value="ADQ55470.1"/>
    <property type="molecule type" value="Genomic_DNA"/>
</dbReference>
<dbReference type="Gene3D" id="3.20.20.140">
    <property type="entry name" value="Metal-dependent hydrolases"/>
    <property type="match status" value="1"/>
</dbReference>
<accession>G8DB14</accession>
<dbReference type="PANTHER" id="PTHR46124:SF2">
    <property type="entry name" value="D-AMINOACYL-TRNA DEACYLASE"/>
    <property type="match status" value="1"/>
</dbReference>
<dbReference type="PIRSF" id="PIRSF005902">
    <property type="entry name" value="DNase_TatD"/>
    <property type="match status" value="1"/>
</dbReference>
<dbReference type="AlphaFoldDB" id="G8DB14"/>
<dbReference type="Pfam" id="PF01026">
    <property type="entry name" value="TatD_DNase"/>
    <property type="match status" value="1"/>
</dbReference>
<keyword evidence="1" id="KW-0479">Metal-binding</keyword>
<sequence>MPILVDSHCHLDILNLKELKMNLADIIDEAYHKNVKYLLSICLNIENLKTIIPITEKFNNIYASIGKHPNEIKGKEPSTLDLINIFNAHSKIIAVGESGLDYYRTKSEKHILVQKKRFINHIQASKKLNAPLIIHTRSASQDTISILEKYNVNLGVVHCFTESWEMAKIILDMGLYISFSGILTFKNSANLRDLVRKIPLNRILIETDSPYLTPHPFRGKSNKPSYVNYVAKCISKIKNLSYSDICHATTDNFSQLFNIQIF</sequence>
<dbReference type="PROSITE" id="PS01137">
    <property type="entry name" value="TATD_1"/>
    <property type="match status" value="1"/>
</dbReference>
<evidence type="ECO:0000256" key="1">
    <source>
        <dbReference type="ARBA" id="ARBA00022723"/>
    </source>
</evidence>
<dbReference type="InterPro" id="IPR032466">
    <property type="entry name" value="Metal_Hydrolase"/>
</dbReference>
<reference evidence="3" key="1">
    <citation type="journal article" date="2011" name="ACS Chem. Biol.">
        <title>Meta-omic Characterization of the Marine Invertebrate Microbial Consortium That Produces the Chemotherapeutic Natural Product ET-743.</title>
        <authorList>
            <person name="Rath C.M."/>
            <person name="Janto B."/>
            <person name="Earl J."/>
            <person name="Ahmed A."/>
            <person name="Hu F.Z."/>
            <person name="Hiller L."/>
            <person name="Dahlgren M."/>
            <person name="Kreft R."/>
            <person name="Yu F."/>
            <person name="Wolff J.J."/>
            <person name="Kweon H.K."/>
            <person name="Christiansen M.A."/>
            <person name="Hakansson K."/>
            <person name="Williams R.M."/>
            <person name="Ehrlich G.D."/>
            <person name="Sherman D.H."/>
        </authorList>
    </citation>
    <scope>NUCLEOTIDE SEQUENCE</scope>
</reference>
<keyword evidence="2" id="KW-0378">Hydrolase</keyword>
<dbReference type="GO" id="GO:0004536">
    <property type="term" value="F:DNA nuclease activity"/>
    <property type="evidence" value="ECO:0007669"/>
    <property type="project" value="InterPro"/>
</dbReference>
<dbReference type="SUPFAM" id="SSF51556">
    <property type="entry name" value="Metallo-dependent hydrolases"/>
    <property type="match status" value="1"/>
</dbReference>
<proteinExistence type="predicted"/>
<name>G8DB14_9ZZZZ</name>
<dbReference type="PROSITE" id="PS01091">
    <property type="entry name" value="TATD_3"/>
    <property type="match status" value="1"/>
</dbReference>
<dbReference type="FunFam" id="3.20.20.140:FF:000005">
    <property type="entry name" value="TatD family hydrolase"/>
    <property type="match status" value="1"/>
</dbReference>
<dbReference type="InterPro" id="IPR018228">
    <property type="entry name" value="DNase_TatD-rel_CS"/>
</dbReference>
<gene>
    <name evidence="3" type="ORF">ETU_000003</name>
</gene>
<dbReference type="InterPro" id="IPR015991">
    <property type="entry name" value="TatD/YcfH-like"/>
</dbReference>
<dbReference type="NCBIfam" id="TIGR00010">
    <property type="entry name" value="YchF/TatD family DNA exonuclease"/>
    <property type="match status" value="1"/>
</dbReference>
<evidence type="ECO:0000313" key="3">
    <source>
        <dbReference type="EMBL" id="ADQ55470.1"/>
    </source>
</evidence>